<proteinExistence type="predicted"/>
<protein>
    <submittedName>
        <fullName evidence="1">Uncharacterized protein</fullName>
    </submittedName>
</protein>
<dbReference type="EMBL" id="PNCI01000036">
    <property type="protein sequence ID" value="TMP27189.1"/>
    <property type="molecule type" value="Genomic_DNA"/>
</dbReference>
<dbReference type="AlphaFoldDB" id="A0A5S3WIU5"/>
<organism evidence="1 2">
    <name type="scientific">Pseudoalteromonas rubra</name>
    <dbReference type="NCBI Taxonomy" id="43658"/>
    <lineage>
        <taxon>Bacteria</taxon>
        <taxon>Pseudomonadati</taxon>
        <taxon>Pseudomonadota</taxon>
        <taxon>Gammaproteobacteria</taxon>
        <taxon>Alteromonadales</taxon>
        <taxon>Pseudoalteromonadaceae</taxon>
        <taxon>Pseudoalteromonas</taxon>
    </lineage>
</organism>
<dbReference type="Proteomes" id="UP000310249">
    <property type="component" value="Unassembled WGS sequence"/>
</dbReference>
<gene>
    <name evidence="1" type="ORF">CWB99_15845</name>
</gene>
<evidence type="ECO:0000313" key="1">
    <source>
        <dbReference type="EMBL" id="TMP27189.1"/>
    </source>
</evidence>
<dbReference type="OrthoDB" id="6586890at2"/>
<accession>A0A5S3WIU5</accession>
<evidence type="ECO:0000313" key="2">
    <source>
        <dbReference type="Proteomes" id="UP000310249"/>
    </source>
</evidence>
<comment type="caution">
    <text evidence="1">The sequence shown here is derived from an EMBL/GenBank/DDBJ whole genome shotgun (WGS) entry which is preliminary data.</text>
</comment>
<name>A0A5S3WIU5_9GAMM</name>
<sequence length="88" mass="10167">MGKNWEWSYKQGRYRCLKAETEARSNNTPFDSNIVPLHSYDGTMQSKFSKGWHSVSEVDIRRHMRSENTYQAVSLRLAQQFGAANGHS</sequence>
<reference evidence="1 2" key="1">
    <citation type="submission" date="2018-01" db="EMBL/GenBank/DDBJ databases">
        <authorList>
            <person name="Paulsen S."/>
            <person name="Gram L.K."/>
        </authorList>
    </citation>
    <scope>NUCLEOTIDE SEQUENCE [LARGE SCALE GENOMIC DNA]</scope>
    <source>
        <strain evidence="1 2">S2676</strain>
    </source>
</reference>
<reference evidence="2" key="2">
    <citation type="submission" date="2019-06" db="EMBL/GenBank/DDBJ databases">
        <title>Co-occurence of chitin degradation, pigmentation and bioactivity in marine Pseudoalteromonas.</title>
        <authorList>
            <person name="Sonnenschein E.C."/>
            <person name="Bech P.K."/>
        </authorList>
    </citation>
    <scope>NUCLEOTIDE SEQUENCE [LARGE SCALE GENOMIC DNA]</scope>
    <source>
        <strain evidence="2">S2676</strain>
    </source>
</reference>